<evidence type="ECO:0000256" key="2">
    <source>
        <dbReference type="ARBA" id="ARBA00007400"/>
    </source>
</evidence>
<comment type="caution">
    <text evidence="5">The sequence shown here is derived from an EMBL/GenBank/DDBJ whole genome shotgun (WGS) entry which is preliminary data.</text>
</comment>
<gene>
    <name evidence="5" type="ORF">BTGOE4_10530</name>
</gene>
<evidence type="ECO:0000313" key="6">
    <source>
        <dbReference type="Proteomes" id="UP000175994"/>
    </source>
</evidence>
<feature type="transmembrane region" description="Helical" evidence="3">
    <location>
        <begin position="340"/>
        <end position="362"/>
    </location>
</feature>
<feature type="transmembrane region" description="Helical" evidence="3">
    <location>
        <begin position="57"/>
        <end position="78"/>
    </location>
</feature>
<keyword evidence="3" id="KW-1133">Transmembrane helix</keyword>
<evidence type="ECO:0000256" key="1">
    <source>
        <dbReference type="ARBA" id="ARBA00004370"/>
    </source>
</evidence>
<comment type="subcellular location">
    <subcellularLocation>
        <location evidence="1">Membrane</location>
    </subcellularLocation>
</comment>
<dbReference type="GO" id="GO:0016020">
    <property type="term" value="C:membrane"/>
    <property type="evidence" value="ECO:0007669"/>
    <property type="project" value="TreeGrafter"/>
</dbReference>
<sequence>MNKRYLELDSLRGLAALVVLFYHCLRIFPVLDIKAPNFANHSDNLFISALLNTPLRLIWAGHESVILFFILSGFVLSLPYYASKEIEYKTYILKRSLRIYIPFFVATAIAVIANLTLSKNGILMYSNWFNKIWTSETTFLDILNHILFLGYYSADQYNTVIWSLVHEMRISIIFPLLMLAILRFNWKSNIGISLTFSLVAFILLVMINPIYNTNIILTLHYTSMFMIGSLLAKHIESIVDIYKKLPNSIKMISFIFAIISYTYSGIFTNIGFIHNFLIDEYAVVVGSSLFIIISLSSGIFSKFLNLKPILFLGKISYSLYLYHTIVLFSLIYTFNDVVPIYIILLSTIVISVIVASIAYYLIEKPSMKLGRKLTNKQDEQKKIA</sequence>
<proteinExistence type="inferred from homology"/>
<dbReference type="InterPro" id="IPR002656">
    <property type="entry name" value="Acyl_transf_3_dom"/>
</dbReference>
<dbReference type="Proteomes" id="UP000175994">
    <property type="component" value="Unassembled WGS sequence"/>
</dbReference>
<protein>
    <submittedName>
        <fullName evidence="5">O-acetyl transferase</fullName>
    </submittedName>
</protein>
<dbReference type="PANTHER" id="PTHR23028">
    <property type="entry name" value="ACETYLTRANSFERASE"/>
    <property type="match status" value="1"/>
</dbReference>
<dbReference type="GO" id="GO:0016747">
    <property type="term" value="F:acyltransferase activity, transferring groups other than amino-acyl groups"/>
    <property type="evidence" value="ECO:0007669"/>
    <property type="project" value="InterPro"/>
</dbReference>
<feature type="domain" description="Acyltransferase 3" evidence="4">
    <location>
        <begin position="6"/>
        <end position="354"/>
    </location>
</feature>
<feature type="transmembrane region" description="Helical" evidence="3">
    <location>
        <begin position="99"/>
        <end position="117"/>
    </location>
</feature>
<reference evidence="5 6" key="1">
    <citation type="submission" date="2016-04" db="EMBL/GenBank/DDBJ databases">
        <title>Bacillus thuringiensis and Bacillus weihenstephanensis as novel biocontrol agents of wilt causing Verticillium species.</title>
        <authorList>
            <person name="Hollensteiner J."/>
            <person name="Wemheuer F."/>
            <person name="Harting R."/>
            <person name="Kolarzyk A."/>
            <person name="Diaz-Valerio S."/>
            <person name="Poehlein A."/>
            <person name="Brzuszkiewicz E."/>
            <person name="Nesemann K."/>
            <person name="Braus-Stromeyer S."/>
            <person name="Braus G."/>
            <person name="Daniel R."/>
            <person name="Liesegang H."/>
        </authorList>
    </citation>
    <scope>NUCLEOTIDE SEQUENCE [LARGE SCALE GENOMIC DNA]</scope>
    <source>
        <strain evidence="5 6">GOE4</strain>
    </source>
</reference>
<dbReference type="RefSeq" id="WP_070183657.1">
    <property type="nucleotide sequence ID" value="NZ_LXLI01000017.1"/>
</dbReference>
<keyword evidence="3" id="KW-0472">Membrane</keyword>
<dbReference type="InterPro" id="IPR050879">
    <property type="entry name" value="Acyltransferase_3"/>
</dbReference>
<evidence type="ECO:0000259" key="4">
    <source>
        <dbReference type="Pfam" id="PF01757"/>
    </source>
</evidence>
<feature type="transmembrane region" description="Helical" evidence="3">
    <location>
        <begin position="189"/>
        <end position="207"/>
    </location>
</feature>
<feature type="transmembrane region" description="Helical" evidence="3">
    <location>
        <begin position="317"/>
        <end position="334"/>
    </location>
</feature>
<comment type="similarity">
    <text evidence="2">Belongs to the acyltransferase 3 family.</text>
</comment>
<organism evidence="5 6">
    <name type="scientific">Bacillus thuringiensis</name>
    <dbReference type="NCBI Taxonomy" id="1428"/>
    <lineage>
        <taxon>Bacteria</taxon>
        <taxon>Bacillati</taxon>
        <taxon>Bacillota</taxon>
        <taxon>Bacilli</taxon>
        <taxon>Bacillales</taxon>
        <taxon>Bacillaceae</taxon>
        <taxon>Bacillus</taxon>
        <taxon>Bacillus cereus group</taxon>
    </lineage>
</organism>
<evidence type="ECO:0000256" key="3">
    <source>
        <dbReference type="SAM" id="Phobius"/>
    </source>
</evidence>
<feature type="transmembrane region" description="Helical" evidence="3">
    <location>
        <begin position="160"/>
        <end position="182"/>
    </location>
</feature>
<dbReference type="Pfam" id="PF01757">
    <property type="entry name" value="Acyl_transf_3"/>
    <property type="match status" value="1"/>
</dbReference>
<evidence type="ECO:0000313" key="5">
    <source>
        <dbReference type="EMBL" id="OFC94663.1"/>
    </source>
</evidence>
<dbReference type="AlphaFoldDB" id="A0A9X5N8Y7"/>
<dbReference type="PANTHER" id="PTHR23028:SF53">
    <property type="entry name" value="ACYL_TRANSF_3 DOMAIN-CONTAINING PROTEIN"/>
    <property type="match status" value="1"/>
</dbReference>
<keyword evidence="3" id="KW-0812">Transmembrane</keyword>
<feature type="transmembrane region" description="Helical" evidence="3">
    <location>
        <begin position="283"/>
        <end position="305"/>
    </location>
</feature>
<dbReference type="EMBL" id="LXLI01000017">
    <property type="protein sequence ID" value="OFC94663.1"/>
    <property type="molecule type" value="Genomic_DNA"/>
</dbReference>
<feature type="transmembrane region" description="Helical" evidence="3">
    <location>
        <begin position="213"/>
        <end position="232"/>
    </location>
</feature>
<name>A0A9X5N8Y7_BACTU</name>
<keyword evidence="5" id="KW-0808">Transferase</keyword>
<dbReference type="GO" id="GO:0009103">
    <property type="term" value="P:lipopolysaccharide biosynthetic process"/>
    <property type="evidence" value="ECO:0007669"/>
    <property type="project" value="TreeGrafter"/>
</dbReference>
<accession>A0A9X5N8Y7</accession>
<feature type="transmembrane region" description="Helical" evidence="3">
    <location>
        <begin position="252"/>
        <end position="277"/>
    </location>
</feature>
<feature type="transmembrane region" description="Helical" evidence="3">
    <location>
        <begin position="12"/>
        <end position="31"/>
    </location>
</feature>